<dbReference type="EMBL" id="CP023690">
    <property type="protein sequence ID" value="QEV59552.1"/>
    <property type="molecule type" value="Genomic_DNA"/>
</dbReference>
<sequence length="94" mass="10691">MFMADQEHKEDATRVAIEFLMLWMSEDRQAAAVHIAEVLHGDTPSDPAQVIAGLLNLNMLTIFELARTQGTQDHRAWAEEYLQQRSLRLPKASD</sequence>
<evidence type="ECO:0000313" key="1">
    <source>
        <dbReference type="EMBL" id="QEV59552.1"/>
    </source>
</evidence>
<dbReference type="Proteomes" id="UP000326505">
    <property type="component" value="Chromosome"/>
</dbReference>
<gene>
    <name evidence="1" type="ORF">CP982_13065</name>
</gene>
<organism evidence="1 2">
    <name type="scientific">Streptomyces spectabilis</name>
    <dbReference type="NCBI Taxonomy" id="68270"/>
    <lineage>
        <taxon>Bacteria</taxon>
        <taxon>Bacillati</taxon>
        <taxon>Actinomycetota</taxon>
        <taxon>Actinomycetes</taxon>
        <taxon>Kitasatosporales</taxon>
        <taxon>Streptomycetaceae</taxon>
        <taxon>Streptomyces</taxon>
    </lineage>
</organism>
<protein>
    <submittedName>
        <fullName evidence="1">Uncharacterized protein</fullName>
    </submittedName>
</protein>
<evidence type="ECO:0000313" key="2">
    <source>
        <dbReference type="Proteomes" id="UP000326505"/>
    </source>
</evidence>
<name>A0A5P2XAT2_STRST</name>
<dbReference type="KEGG" id="sspb:CP982_13065"/>
<proteinExistence type="predicted"/>
<dbReference type="AlphaFoldDB" id="A0A5P2XAT2"/>
<reference evidence="1 2" key="1">
    <citation type="submission" date="2017-09" db="EMBL/GenBank/DDBJ databases">
        <authorList>
            <person name="Lee N."/>
            <person name="Cho B.-K."/>
        </authorList>
    </citation>
    <scope>NUCLEOTIDE SEQUENCE [LARGE SCALE GENOMIC DNA]</scope>
    <source>
        <strain evidence="1 2">ATCC 27465</strain>
    </source>
</reference>
<accession>A0A5P2XAT2</accession>